<organism evidence="2 3">
    <name type="scientific">Mycobacterium bohemicum DSM 44277</name>
    <dbReference type="NCBI Taxonomy" id="1236609"/>
    <lineage>
        <taxon>Bacteria</taxon>
        <taxon>Bacillati</taxon>
        <taxon>Actinomycetota</taxon>
        <taxon>Actinomycetes</taxon>
        <taxon>Mycobacteriales</taxon>
        <taxon>Mycobacteriaceae</taxon>
        <taxon>Mycobacterium</taxon>
    </lineage>
</organism>
<name>A0A0U0WB07_MYCBE</name>
<keyword evidence="1 2" id="KW-0812">Transmembrane</keyword>
<feature type="transmembrane region" description="Helical" evidence="1">
    <location>
        <begin position="141"/>
        <end position="165"/>
    </location>
</feature>
<dbReference type="PANTHER" id="PTHR42305:SF1">
    <property type="entry name" value="MEMBRANE PROTEIN RV1733C-RELATED"/>
    <property type="match status" value="1"/>
</dbReference>
<dbReference type="RefSeq" id="WP_085180889.1">
    <property type="nucleotide sequence ID" value="NZ_CSTD01000003.1"/>
</dbReference>
<dbReference type="Proteomes" id="UP000198875">
    <property type="component" value="Unassembled WGS sequence"/>
</dbReference>
<feature type="transmembrane region" description="Helical" evidence="1">
    <location>
        <begin position="32"/>
        <end position="56"/>
    </location>
</feature>
<keyword evidence="1" id="KW-1133">Transmembrane helix</keyword>
<gene>
    <name evidence="2" type="ORF">BN971_03432</name>
</gene>
<reference evidence="2 3" key="1">
    <citation type="submission" date="2015-03" db="EMBL/GenBank/DDBJ databases">
        <authorList>
            <person name="Murphy D."/>
        </authorList>
    </citation>
    <scope>NUCLEOTIDE SEQUENCE [LARGE SCALE GENOMIC DNA]</scope>
    <source>
        <strain evidence="2 3">DSM 44277</strain>
    </source>
</reference>
<keyword evidence="1" id="KW-0472">Membrane</keyword>
<dbReference type="EMBL" id="CSTD01000003">
    <property type="protein sequence ID" value="CPR12138.1"/>
    <property type="molecule type" value="Genomic_DNA"/>
</dbReference>
<evidence type="ECO:0000313" key="2">
    <source>
        <dbReference type="EMBL" id="CPR12138.1"/>
    </source>
</evidence>
<protein>
    <submittedName>
        <fullName evidence="2">Transmembrane protein</fullName>
    </submittedName>
</protein>
<dbReference type="InterPro" id="IPR039708">
    <property type="entry name" value="MT1774/Rv1733c-like"/>
</dbReference>
<proteinExistence type="predicted"/>
<dbReference type="PANTHER" id="PTHR42305">
    <property type="entry name" value="MEMBRANE PROTEIN RV1733C-RELATED"/>
    <property type="match status" value="1"/>
</dbReference>
<dbReference type="OrthoDB" id="4542680at2"/>
<dbReference type="AlphaFoldDB" id="A0A0U0WB07"/>
<accession>A0A0U0WB07</accession>
<sequence>METLALDPRRWKVARLVGRNPLLRRTDRIEALVALLAMLTMLIAIPVAGVVGTVVYGARAGLYSQEQHERHRVAATVTDTVLEGSGTTVVRARWPGPVGERTGTLELTTAAKPGNKVDIWVGRDGNAAFPPTPRWHAAFDAVVMAGVGLLIAAFALGTLVAAVYARLNRARDAAWEREIRSLVEDGGRTNRQ</sequence>
<evidence type="ECO:0000256" key="1">
    <source>
        <dbReference type="SAM" id="Phobius"/>
    </source>
</evidence>
<evidence type="ECO:0000313" key="3">
    <source>
        <dbReference type="Proteomes" id="UP000198875"/>
    </source>
</evidence>